<keyword evidence="4 7" id="KW-0413">Isomerase</keyword>
<comment type="caution">
    <text evidence="7">The sequence shown here is derived from an EMBL/GenBank/DDBJ whole genome shotgun (WGS) entry which is preliminary data.</text>
</comment>
<dbReference type="EC" id="5.4.4.2" evidence="3"/>
<dbReference type="InterPro" id="IPR015890">
    <property type="entry name" value="Chorismate_C"/>
</dbReference>
<evidence type="ECO:0000256" key="5">
    <source>
        <dbReference type="ARBA" id="ARBA00041564"/>
    </source>
</evidence>
<dbReference type="GO" id="GO:0008909">
    <property type="term" value="F:isochorismate synthase activity"/>
    <property type="evidence" value="ECO:0007669"/>
    <property type="project" value="UniProtKB-EC"/>
</dbReference>
<reference evidence="7 8" key="1">
    <citation type="submission" date="2020-08" db="EMBL/GenBank/DDBJ databases">
        <title>Genomic Encyclopedia of Archaeal and Bacterial Type Strains, Phase II (KMG-II): from individual species to whole genera.</title>
        <authorList>
            <person name="Goeker M."/>
        </authorList>
    </citation>
    <scope>NUCLEOTIDE SEQUENCE [LARGE SCALE GENOMIC DNA]</scope>
    <source>
        <strain evidence="7 8">DSM 43850</strain>
    </source>
</reference>
<proteinExistence type="inferred from homology"/>
<comment type="catalytic activity">
    <reaction evidence="1">
        <text>chorismate = isochorismate</text>
        <dbReference type="Rhea" id="RHEA:18985"/>
        <dbReference type="ChEBI" id="CHEBI:29748"/>
        <dbReference type="ChEBI" id="CHEBI:29780"/>
        <dbReference type="EC" id="5.4.4.2"/>
    </reaction>
</comment>
<dbReference type="Proteomes" id="UP000517916">
    <property type="component" value="Unassembled WGS sequence"/>
</dbReference>
<dbReference type="Gene3D" id="3.60.120.10">
    <property type="entry name" value="Anthranilate synthase"/>
    <property type="match status" value="1"/>
</dbReference>
<dbReference type="EMBL" id="JACJID010000001">
    <property type="protein sequence ID" value="MBA8924148.1"/>
    <property type="molecule type" value="Genomic_DNA"/>
</dbReference>
<gene>
    <name evidence="7" type="ORF">BC739_001345</name>
</gene>
<evidence type="ECO:0000256" key="2">
    <source>
        <dbReference type="ARBA" id="ARBA00005297"/>
    </source>
</evidence>
<dbReference type="PANTHER" id="PTHR42839">
    <property type="entry name" value="ISOCHORISMATE SYNTHASE ENTC"/>
    <property type="match status" value="1"/>
</dbReference>
<evidence type="ECO:0000313" key="7">
    <source>
        <dbReference type="EMBL" id="MBA8924148.1"/>
    </source>
</evidence>
<feature type="domain" description="Chorismate-utilising enzyme C-terminal" evidence="6">
    <location>
        <begin position="124"/>
        <end position="377"/>
    </location>
</feature>
<evidence type="ECO:0000256" key="3">
    <source>
        <dbReference type="ARBA" id="ARBA00012824"/>
    </source>
</evidence>
<name>A0ABR6BB91_9PSEU</name>
<evidence type="ECO:0000256" key="4">
    <source>
        <dbReference type="ARBA" id="ARBA00023235"/>
    </source>
</evidence>
<comment type="similarity">
    <text evidence="2">Belongs to the isochorismate synthase family.</text>
</comment>
<protein>
    <recommendedName>
        <fullName evidence="3">isochorismate synthase</fullName>
        <ecNumber evidence="3">5.4.4.2</ecNumber>
    </recommendedName>
    <alternativeName>
        <fullName evidence="5">Isochorismate mutase</fullName>
    </alternativeName>
</protein>
<dbReference type="InterPro" id="IPR004561">
    <property type="entry name" value="IsoChor_synthase"/>
</dbReference>
<dbReference type="SUPFAM" id="SSF56322">
    <property type="entry name" value="ADC synthase"/>
    <property type="match status" value="1"/>
</dbReference>
<evidence type="ECO:0000259" key="6">
    <source>
        <dbReference type="Pfam" id="PF00425"/>
    </source>
</evidence>
<evidence type="ECO:0000313" key="8">
    <source>
        <dbReference type="Proteomes" id="UP000517916"/>
    </source>
</evidence>
<dbReference type="NCBIfam" id="TIGR00543">
    <property type="entry name" value="isochor_syn"/>
    <property type="match status" value="1"/>
</dbReference>
<accession>A0ABR6BB91</accession>
<sequence length="397" mass="41064">MAATEQLGSIVDSTGLAGRTAGSELVAAYRPGSFFLASRAGTLLAHGVAHRAPDAADPAEAVRAVLAAARPGSVVVGALPFAPGAPASLVVPEAVHHGPPPVVTPNPVPRPRRRPLAMRAVPGQQVYADGVRAALELMRGTELAKVVLARALEVTSGEPVNLAELLGSLIELDPVGYTFAVDTGQGTLVGSSPELLVSRKGGTVFANPLAGTLPRDRDPVVDGQRATRLLGSAKDRLEHGLVAEAVAEGLRPFVRKLEVSEPELLPTTALWHLSTRITGELTDPDVSSVDLARALHPTPAVCGTPVASARAAIADIESFDRGFYTGAVGWCDEHGDGEWVVAIRCGLVDANTVRLFAGAGIVPGSRPADEVAETSAKFRPLLTALGFAHEELDGGAR</sequence>
<dbReference type="Pfam" id="PF00425">
    <property type="entry name" value="Chorismate_bind"/>
    <property type="match status" value="1"/>
</dbReference>
<evidence type="ECO:0000256" key="1">
    <source>
        <dbReference type="ARBA" id="ARBA00000799"/>
    </source>
</evidence>
<dbReference type="PANTHER" id="PTHR42839:SF2">
    <property type="entry name" value="ISOCHORISMATE SYNTHASE ENTC"/>
    <property type="match status" value="1"/>
</dbReference>
<dbReference type="RefSeq" id="WP_182836618.1">
    <property type="nucleotide sequence ID" value="NZ_BAAABQ010000079.1"/>
</dbReference>
<dbReference type="InterPro" id="IPR005801">
    <property type="entry name" value="ADC_synthase"/>
</dbReference>
<keyword evidence="8" id="KW-1185">Reference proteome</keyword>
<organism evidence="7 8">
    <name type="scientific">Kutzneria viridogrisea</name>
    <dbReference type="NCBI Taxonomy" id="47990"/>
    <lineage>
        <taxon>Bacteria</taxon>
        <taxon>Bacillati</taxon>
        <taxon>Actinomycetota</taxon>
        <taxon>Actinomycetes</taxon>
        <taxon>Pseudonocardiales</taxon>
        <taxon>Pseudonocardiaceae</taxon>
        <taxon>Kutzneria</taxon>
    </lineage>
</organism>